<name>A0ABS7C7A1_9BACL</name>
<dbReference type="Gene3D" id="3.30.870.10">
    <property type="entry name" value="Endonuclease Chain A"/>
    <property type="match status" value="1"/>
</dbReference>
<accession>A0ABS7C7A1</accession>
<feature type="non-terminal residue" evidence="1">
    <location>
        <position position="101"/>
    </location>
</feature>
<protein>
    <submittedName>
        <fullName evidence="1">Uncharacterized protein</fullName>
    </submittedName>
</protein>
<comment type="caution">
    <text evidence="1">The sequence shown here is derived from an EMBL/GenBank/DDBJ whole genome shotgun (WGS) entry which is preliminary data.</text>
</comment>
<dbReference type="EMBL" id="JAHZIK010000620">
    <property type="protein sequence ID" value="MBW7456605.1"/>
    <property type="molecule type" value="Genomic_DNA"/>
</dbReference>
<evidence type="ECO:0000313" key="1">
    <source>
        <dbReference type="EMBL" id="MBW7456605.1"/>
    </source>
</evidence>
<organism evidence="1 2">
    <name type="scientific">Paenibacillus sepulcri</name>
    <dbReference type="NCBI Taxonomy" id="359917"/>
    <lineage>
        <taxon>Bacteria</taxon>
        <taxon>Bacillati</taxon>
        <taxon>Bacillota</taxon>
        <taxon>Bacilli</taxon>
        <taxon>Bacillales</taxon>
        <taxon>Paenibacillaceae</taxon>
        <taxon>Paenibacillus</taxon>
    </lineage>
</organism>
<evidence type="ECO:0000313" key="2">
    <source>
        <dbReference type="Proteomes" id="UP001519887"/>
    </source>
</evidence>
<gene>
    <name evidence="1" type="ORF">K0U00_21440</name>
</gene>
<keyword evidence="2" id="KW-1185">Reference proteome</keyword>
<dbReference type="Proteomes" id="UP001519887">
    <property type="component" value="Unassembled WGS sequence"/>
</dbReference>
<sequence>MNQSDVTATGSQMQIPFIATGSYPLRNGNMIRPLVDSGPAFRRICEAVEAARHSVWLTVTFMAPDFQMPDGRGSLFDVLDRAAARGLDVRVIFWRPNPESS</sequence>
<dbReference type="SUPFAM" id="SSF56024">
    <property type="entry name" value="Phospholipase D/nuclease"/>
    <property type="match status" value="1"/>
</dbReference>
<reference evidence="1 2" key="1">
    <citation type="submission" date="2021-07" db="EMBL/GenBank/DDBJ databases">
        <title>Paenibacillus radiodurans sp. nov., isolated from the southeastern edge of Tengger Desert.</title>
        <authorList>
            <person name="Zhang G."/>
        </authorList>
    </citation>
    <scope>NUCLEOTIDE SEQUENCE [LARGE SCALE GENOMIC DNA]</scope>
    <source>
        <strain evidence="1 2">CCM 7311</strain>
    </source>
</reference>
<proteinExistence type="predicted"/>